<feature type="transmembrane region" description="Helical" evidence="6">
    <location>
        <begin position="240"/>
        <end position="261"/>
    </location>
</feature>
<evidence type="ECO:0000313" key="8">
    <source>
        <dbReference type="EMBL" id="QNL45832.1"/>
    </source>
</evidence>
<gene>
    <name evidence="8" type="ORF">H8790_05475</name>
</gene>
<evidence type="ECO:0000256" key="5">
    <source>
        <dbReference type="ARBA" id="ARBA00023136"/>
    </source>
</evidence>
<evidence type="ECO:0000259" key="7">
    <source>
        <dbReference type="Pfam" id="PF03600"/>
    </source>
</evidence>
<organism evidence="8 9">
    <name type="scientific">Oscillibacter hominis</name>
    <dbReference type="NCBI Taxonomy" id="2763056"/>
    <lineage>
        <taxon>Bacteria</taxon>
        <taxon>Bacillati</taxon>
        <taxon>Bacillota</taxon>
        <taxon>Clostridia</taxon>
        <taxon>Eubacteriales</taxon>
        <taxon>Oscillospiraceae</taxon>
        <taxon>Oscillibacter</taxon>
    </lineage>
</organism>
<dbReference type="InterPro" id="IPR004680">
    <property type="entry name" value="Cit_transptr-like_dom"/>
</dbReference>
<evidence type="ECO:0000256" key="4">
    <source>
        <dbReference type="ARBA" id="ARBA00022989"/>
    </source>
</evidence>
<dbReference type="InterPro" id="IPR051475">
    <property type="entry name" value="Diverse_Ion_Transporter"/>
</dbReference>
<dbReference type="GO" id="GO:0055085">
    <property type="term" value="P:transmembrane transport"/>
    <property type="evidence" value="ECO:0007669"/>
    <property type="project" value="InterPro"/>
</dbReference>
<dbReference type="Proteomes" id="UP000515960">
    <property type="component" value="Chromosome"/>
</dbReference>
<sequence>MDWLRRDPVLAASCAAALLSTLFVPPSRAYLSYLDLRVLCLLSSLMVTVAGLKKAGAFAFLMGRILKVVHNTRTLSAALIGVCFFTSMLVTNDVALITFVPLTILMLAQRQRLMAFVIVLQTVAANLGSMLTPLGNPQNLYLYGRFNLSAGRFLSIMALPTAISLLLLCLALLWIRPEAVVAPVEAMPACPKAVLPWAGLFCVCLLAVLHVLPYGLALAVVVLAAAVLDRPILRSVDYSLLLTFAFFFLLIGNIKSIPAVSQGLSTLLNGRELTAGILLSQVISNVPAAMLLAGFTENYEPLLLGVNIGGLGTLIASMASVISYKLYAAQESARPGRYLALFTGINLLFLGVLWAAAALL</sequence>
<keyword evidence="9" id="KW-1185">Reference proteome</keyword>
<accession>A0A7G9B8F1</accession>
<dbReference type="EMBL" id="CP060490">
    <property type="protein sequence ID" value="QNL45832.1"/>
    <property type="molecule type" value="Genomic_DNA"/>
</dbReference>
<dbReference type="GO" id="GO:0016020">
    <property type="term" value="C:membrane"/>
    <property type="evidence" value="ECO:0007669"/>
    <property type="project" value="UniProtKB-SubCell"/>
</dbReference>
<dbReference type="AlphaFoldDB" id="A0A7G9B8F1"/>
<reference evidence="8 9" key="1">
    <citation type="submission" date="2020-08" db="EMBL/GenBank/DDBJ databases">
        <authorList>
            <person name="Liu C."/>
            <person name="Sun Q."/>
        </authorList>
    </citation>
    <scope>NUCLEOTIDE SEQUENCE [LARGE SCALE GENOMIC DNA]</scope>
    <source>
        <strain evidence="8 9">NSJ-62</strain>
    </source>
</reference>
<evidence type="ECO:0000256" key="3">
    <source>
        <dbReference type="ARBA" id="ARBA00022692"/>
    </source>
</evidence>
<feature type="transmembrane region" description="Helical" evidence="6">
    <location>
        <begin position="113"/>
        <end position="132"/>
    </location>
</feature>
<dbReference type="PANTHER" id="PTHR43568:SF1">
    <property type="entry name" value="P PROTEIN"/>
    <property type="match status" value="1"/>
</dbReference>
<feature type="transmembrane region" description="Helical" evidence="6">
    <location>
        <begin position="45"/>
        <end position="66"/>
    </location>
</feature>
<evidence type="ECO:0000256" key="2">
    <source>
        <dbReference type="ARBA" id="ARBA00022448"/>
    </source>
</evidence>
<feature type="transmembrane region" description="Helical" evidence="6">
    <location>
        <begin position="338"/>
        <end position="359"/>
    </location>
</feature>
<name>A0A7G9B8F1_9FIRM</name>
<keyword evidence="5 6" id="KW-0472">Membrane</keyword>
<evidence type="ECO:0000313" key="9">
    <source>
        <dbReference type="Proteomes" id="UP000515960"/>
    </source>
</evidence>
<keyword evidence="2" id="KW-0813">Transport</keyword>
<protein>
    <submittedName>
        <fullName evidence="8">Citrate transporter</fullName>
    </submittedName>
</protein>
<feature type="transmembrane region" description="Helical" evidence="6">
    <location>
        <begin position="153"/>
        <end position="175"/>
    </location>
</feature>
<dbReference type="KEGG" id="ohi:H8790_05475"/>
<keyword evidence="4 6" id="KW-1133">Transmembrane helix</keyword>
<evidence type="ECO:0000256" key="6">
    <source>
        <dbReference type="SAM" id="Phobius"/>
    </source>
</evidence>
<feature type="transmembrane region" description="Helical" evidence="6">
    <location>
        <begin position="195"/>
        <end position="228"/>
    </location>
</feature>
<proteinExistence type="predicted"/>
<dbReference type="Pfam" id="PF03600">
    <property type="entry name" value="CitMHS"/>
    <property type="match status" value="1"/>
</dbReference>
<keyword evidence="3 6" id="KW-0812">Transmembrane</keyword>
<feature type="transmembrane region" description="Helical" evidence="6">
    <location>
        <begin position="302"/>
        <end position="326"/>
    </location>
</feature>
<comment type="subcellular location">
    <subcellularLocation>
        <location evidence="1">Membrane</location>
        <topology evidence="1">Multi-pass membrane protein</topology>
    </subcellularLocation>
</comment>
<feature type="domain" description="Citrate transporter-like" evidence="7">
    <location>
        <begin position="10"/>
        <end position="299"/>
    </location>
</feature>
<evidence type="ECO:0000256" key="1">
    <source>
        <dbReference type="ARBA" id="ARBA00004141"/>
    </source>
</evidence>
<feature type="transmembrane region" description="Helical" evidence="6">
    <location>
        <begin position="273"/>
        <end position="295"/>
    </location>
</feature>
<dbReference type="PANTHER" id="PTHR43568">
    <property type="entry name" value="P PROTEIN"/>
    <property type="match status" value="1"/>
</dbReference>
<feature type="transmembrane region" description="Helical" evidence="6">
    <location>
        <begin position="78"/>
        <end position="107"/>
    </location>
</feature>